<sequence>MRFAALFTVTAGTVVATAQTLTGQYDCTPAGEFTLCQNLWGESAGVGGQNSTLLSASGNTVSWRTIWQWQNNPNNVKSYANVESSTAKGVQLSKLSSAPTAWQWKYETESSGIRADVSYDIWTGTASSGQPASSASSYEIMIWLSGQGGIQPVGSQVTTGISLAGHTWNLWKGPNANWQVLSFVSQDGDITDFNADLKEFFDYIVQNQGVSSSQYVQAIQTGTEPFTGSASLLTESYSVALNQ</sequence>
<organism evidence="5 6">
    <name type="scientific">Dichomitus squalens</name>
    <dbReference type="NCBI Taxonomy" id="114155"/>
    <lineage>
        <taxon>Eukaryota</taxon>
        <taxon>Fungi</taxon>
        <taxon>Dikarya</taxon>
        <taxon>Basidiomycota</taxon>
        <taxon>Agaricomycotina</taxon>
        <taxon>Agaricomycetes</taxon>
        <taxon>Polyporales</taxon>
        <taxon>Polyporaceae</taxon>
        <taxon>Dichomitus</taxon>
    </lineage>
</organism>
<reference evidence="5 6" key="1">
    <citation type="submission" date="2019-01" db="EMBL/GenBank/DDBJ databases">
        <title>Draft genome sequences of three monokaryotic isolates of the white-rot basidiomycete fungus Dichomitus squalens.</title>
        <authorList>
            <consortium name="DOE Joint Genome Institute"/>
            <person name="Lopez S.C."/>
            <person name="Andreopoulos B."/>
            <person name="Pangilinan J."/>
            <person name="Lipzen A."/>
            <person name="Riley R."/>
            <person name="Ahrendt S."/>
            <person name="Ng V."/>
            <person name="Barry K."/>
            <person name="Daum C."/>
            <person name="Grigoriev I.V."/>
            <person name="Hilden K.S."/>
            <person name="Makela M.R."/>
            <person name="de Vries R.P."/>
        </authorList>
    </citation>
    <scope>NUCLEOTIDE SEQUENCE [LARGE SCALE GENOMIC DNA]</scope>
    <source>
        <strain evidence="5 6">CBS 464.89</strain>
        <strain evidence="4">OM18370.1</strain>
    </source>
</reference>
<keyword evidence="2" id="KW-0624">Polysaccharide degradation</keyword>
<dbReference type="GO" id="GO:0008810">
    <property type="term" value="F:cellulase activity"/>
    <property type="evidence" value="ECO:0007669"/>
    <property type="project" value="InterPro"/>
</dbReference>
<dbReference type="Proteomes" id="UP000292957">
    <property type="component" value="Unassembled WGS sequence"/>
</dbReference>
<keyword evidence="2" id="KW-0378">Hydrolase</keyword>
<feature type="signal peptide" evidence="3">
    <location>
        <begin position="1"/>
        <end position="18"/>
    </location>
</feature>
<dbReference type="EMBL" id="ML145180">
    <property type="protein sequence ID" value="TBU54839.1"/>
    <property type="molecule type" value="Genomic_DNA"/>
</dbReference>
<evidence type="ECO:0000313" key="5">
    <source>
        <dbReference type="EMBL" id="TBU54839.1"/>
    </source>
</evidence>
<keyword evidence="3" id="KW-0732">Signal</keyword>
<dbReference type="STRING" id="114155.A0A4Q9NS98"/>
<evidence type="ECO:0000256" key="1">
    <source>
        <dbReference type="ARBA" id="ARBA00005519"/>
    </source>
</evidence>
<protein>
    <submittedName>
        <fullName evidence="5">Endocellulase</fullName>
    </submittedName>
</protein>
<name>A0A4Q9NS98_9APHY</name>
<keyword evidence="2" id="KW-0326">Glycosidase</keyword>
<dbReference type="InterPro" id="IPR013319">
    <property type="entry name" value="GH11/12"/>
</dbReference>
<evidence type="ECO:0000313" key="4">
    <source>
        <dbReference type="EMBL" id="TBU25088.1"/>
    </source>
</evidence>
<proteinExistence type="inferred from homology"/>
<dbReference type="Pfam" id="PF01670">
    <property type="entry name" value="Glyco_hydro_12"/>
    <property type="match status" value="1"/>
</dbReference>
<dbReference type="Proteomes" id="UP000292082">
    <property type="component" value="Unassembled WGS sequence"/>
</dbReference>
<dbReference type="AlphaFoldDB" id="A0A4Q9NS98"/>
<evidence type="ECO:0000313" key="6">
    <source>
        <dbReference type="Proteomes" id="UP000292082"/>
    </source>
</evidence>
<keyword evidence="2" id="KW-0119">Carbohydrate metabolism</keyword>
<comment type="similarity">
    <text evidence="1 2">Belongs to the glycosyl hydrolase 12 (cellulase H) family.</text>
</comment>
<dbReference type="PANTHER" id="PTHR34002:SF9">
    <property type="entry name" value="XYLOGLUCAN-SPECIFIC ENDO-BETA-1,4-GLUCANASE A"/>
    <property type="match status" value="1"/>
</dbReference>
<dbReference type="Gene3D" id="2.60.120.180">
    <property type="match status" value="1"/>
</dbReference>
<gene>
    <name evidence="5" type="ORF">BD310DRAFT_725679</name>
    <name evidence="4" type="ORF">BD311DRAFT_524888</name>
</gene>
<accession>A0A4Q9NS98</accession>
<dbReference type="EMBL" id="ML143467">
    <property type="protein sequence ID" value="TBU25088.1"/>
    <property type="molecule type" value="Genomic_DNA"/>
</dbReference>
<dbReference type="GO" id="GO:0000272">
    <property type="term" value="P:polysaccharide catabolic process"/>
    <property type="evidence" value="ECO:0007669"/>
    <property type="project" value="UniProtKB-KW"/>
</dbReference>
<dbReference type="OrthoDB" id="89349at2759"/>
<dbReference type="InterPro" id="IPR013320">
    <property type="entry name" value="ConA-like_dom_sf"/>
</dbReference>
<evidence type="ECO:0000256" key="2">
    <source>
        <dbReference type="RuleBase" id="RU361163"/>
    </source>
</evidence>
<dbReference type="InterPro" id="IPR002594">
    <property type="entry name" value="GH12"/>
</dbReference>
<keyword evidence="6" id="KW-1185">Reference proteome</keyword>
<dbReference type="SMR" id="A0A4Q9NS98"/>
<dbReference type="SUPFAM" id="SSF49899">
    <property type="entry name" value="Concanavalin A-like lectins/glucanases"/>
    <property type="match status" value="1"/>
</dbReference>
<feature type="chain" id="PRO_5040684017" evidence="3">
    <location>
        <begin position="19"/>
        <end position="243"/>
    </location>
</feature>
<evidence type="ECO:0000256" key="3">
    <source>
        <dbReference type="SAM" id="SignalP"/>
    </source>
</evidence>
<dbReference type="PANTHER" id="PTHR34002">
    <property type="entry name" value="BLR1656 PROTEIN"/>
    <property type="match status" value="1"/>
</dbReference>